<dbReference type="OrthoDB" id="9766168at2"/>
<evidence type="ECO:0000313" key="2">
    <source>
        <dbReference type="Proteomes" id="UP000427769"/>
    </source>
</evidence>
<dbReference type="Gene3D" id="1.25.10.10">
    <property type="entry name" value="Leucine-rich Repeat Variant"/>
    <property type="match status" value="1"/>
</dbReference>
<sequence>MADLKPSLDTSRIIRKLLLAIKNSNLYPRGHNILTTCVADLYQELQAYLEQCSRLVIGVEKNRLVSDGKILHEGAKNKENIAFLLHRDGVQWISFEEGLAEDELNQLLDVFNRYRVQEEYDGGDMVTALWQANFSHIKHGTDGRLWNDEPILDIAALKVSSTDSSASIPVTDEQQQAESLAAADKSEILWKLTQREKELTRDMISEQEHRNENQDVFDILLVILLEQNEKEDYAAVLDLVRDCFEHTLARGEFKEALVFLKKLNIIYQKYEVDKFWAQAHLDDFYILIAGQHLYAGLQEFMHKNKKATQEQLRTILQLVSLLPPQCIHSLGRLLPEIDQPHFRKSILKAIGMQATKNFGPLASLAGNEDPAIAVPVIGLLVYIRKPEALKLLKRLTRSEKERSRIAAAKAMVRHPLVKMADLRDILDDPNPDIVKLGLKHLGGQKNNEAERLISDRLLSRKYCKQCGDLLLDLYDALGCCGSEQSVTLLKKRLFRVKLIPSSSEWKHRIGAAVALFRLNNQPSRKLLAKASKSLRFRVRKAYNQAREMSIAPSAR</sequence>
<dbReference type="KEGG" id="dwd:DSCW_26250"/>
<dbReference type="Proteomes" id="UP000427769">
    <property type="component" value="Chromosome"/>
</dbReference>
<dbReference type="InterPro" id="IPR011989">
    <property type="entry name" value="ARM-like"/>
</dbReference>
<protein>
    <recommendedName>
        <fullName evidence="3">HEAT repeat domain-containing protein</fullName>
    </recommendedName>
</protein>
<proteinExistence type="predicted"/>
<evidence type="ECO:0008006" key="3">
    <source>
        <dbReference type="Google" id="ProtNLM"/>
    </source>
</evidence>
<organism evidence="1 2">
    <name type="scientific">Desulfosarcina widdelii</name>
    <dbReference type="NCBI Taxonomy" id="947919"/>
    <lineage>
        <taxon>Bacteria</taxon>
        <taxon>Pseudomonadati</taxon>
        <taxon>Thermodesulfobacteriota</taxon>
        <taxon>Desulfobacteria</taxon>
        <taxon>Desulfobacterales</taxon>
        <taxon>Desulfosarcinaceae</taxon>
        <taxon>Desulfosarcina</taxon>
    </lineage>
</organism>
<dbReference type="EMBL" id="AP021875">
    <property type="protein sequence ID" value="BBO75208.1"/>
    <property type="molecule type" value="Genomic_DNA"/>
</dbReference>
<dbReference type="InterPro" id="IPR016024">
    <property type="entry name" value="ARM-type_fold"/>
</dbReference>
<gene>
    <name evidence="1" type="ORF">DSCW_26250</name>
</gene>
<evidence type="ECO:0000313" key="1">
    <source>
        <dbReference type="EMBL" id="BBO75208.1"/>
    </source>
</evidence>
<dbReference type="RefSeq" id="WP_155304150.1">
    <property type="nucleotide sequence ID" value="NZ_AP021875.1"/>
</dbReference>
<accession>A0A5K7Z2M4</accession>
<dbReference type="SUPFAM" id="SSF48371">
    <property type="entry name" value="ARM repeat"/>
    <property type="match status" value="1"/>
</dbReference>
<reference evidence="1 2" key="1">
    <citation type="submission" date="2019-11" db="EMBL/GenBank/DDBJ databases">
        <title>Comparative genomics of hydrocarbon-degrading Desulfosarcina strains.</title>
        <authorList>
            <person name="Watanabe M."/>
            <person name="Kojima H."/>
            <person name="Fukui M."/>
        </authorList>
    </citation>
    <scope>NUCLEOTIDE SEQUENCE [LARGE SCALE GENOMIC DNA]</scope>
    <source>
        <strain evidence="1 2">PP31</strain>
    </source>
</reference>
<keyword evidence="2" id="KW-1185">Reference proteome</keyword>
<dbReference type="AlphaFoldDB" id="A0A5K7Z2M4"/>
<name>A0A5K7Z2M4_9BACT</name>